<evidence type="ECO:0000256" key="1">
    <source>
        <dbReference type="ARBA" id="ARBA00004141"/>
    </source>
</evidence>
<dbReference type="RefSeq" id="WP_041898041.1">
    <property type="nucleotide sequence ID" value="NZ_CP010086.2"/>
</dbReference>
<feature type="transmembrane region" description="Helical" evidence="7">
    <location>
        <begin position="114"/>
        <end position="136"/>
    </location>
</feature>
<dbReference type="Pfam" id="PF16916">
    <property type="entry name" value="ZT_dimer"/>
    <property type="match status" value="1"/>
</dbReference>
<comment type="similarity">
    <text evidence="2">Belongs to the cation diffusion facilitator (CDF) transporter (TC 2.A.4) family.</text>
</comment>
<dbReference type="Gene3D" id="1.20.1510.10">
    <property type="entry name" value="Cation efflux protein transmembrane domain"/>
    <property type="match status" value="1"/>
</dbReference>
<dbReference type="GO" id="GO:0015086">
    <property type="term" value="F:cadmium ion transmembrane transporter activity"/>
    <property type="evidence" value="ECO:0007669"/>
    <property type="project" value="TreeGrafter"/>
</dbReference>
<dbReference type="GO" id="GO:0006882">
    <property type="term" value="P:intracellular zinc ion homeostasis"/>
    <property type="evidence" value="ECO:0007669"/>
    <property type="project" value="TreeGrafter"/>
</dbReference>
<dbReference type="InterPro" id="IPR050291">
    <property type="entry name" value="CDF_Transporter"/>
</dbReference>
<protein>
    <submittedName>
        <fullName evidence="10">Cation transporter</fullName>
    </submittedName>
</protein>
<evidence type="ECO:0000313" key="11">
    <source>
        <dbReference type="Proteomes" id="UP000031866"/>
    </source>
</evidence>
<feature type="transmembrane region" description="Helical" evidence="7">
    <location>
        <begin position="80"/>
        <end position="99"/>
    </location>
</feature>
<evidence type="ECO:0000256" key="3">
    <source>
        <dbReference type="ARBA" id="ARBA00022448"/>
    </source>
</evidence>
<organism evidence="10 11">
    <name type="scientific">Clostridium beijerinckii</name>
    <name type="common">Clostridium MP</name>
    <dbReference type="NCBI Taxonomy" id="1520"/>
    <lineage>
        <taxon>Bacteria</taxon>
        <taxon>Bacillati</taxon>
        <taxon>Bacillota</taxon>
        <taxon>Clostridia</taxon>
        <taxon>Eubacteriales</taxon>
        <taxon>Clostridiaceae</taxon>
        <taxon>Clostridium</taxon>
    </lineage>
</organism>
<dbReference type="InterPro" id="IPR027470">
    <property type="entry name" value="Cation_efflux_CTD"/>
</dbReference>
<evidence type="ECO:0000256" key="5">
    <source>
        <dbReference type="ARBA" id="ARBA00022989"/>
    </source>
</evidence>
<dbReference type="Proteomes" id="UP000031866">
    <property type="component" value="Chromosome"/>
</dbReference>
<dbReference type="FunFam" id="1.20.1510.10:FF:000006">
    <property type="entry name" value="Divalent cation efflux transporter"/>
    <property type="match status" value="1"/>
</dbReference>
<dbReference type="SUPFAM" id="SSF160240">
    <property type="entry name" value="Cation efflux protein cytoplasmic domain-like"/>
    <property type="match status" value="1"/>
</dbReference>
<proteinExistence type="inferred from homology"/>
<dbReference type="SUPFAM" id="SSF161111">
    <property type="entry name" value="Cation efflux protein transmembrane domain-like"/>
    <property type="match status" value="1"/>
</dbReference>
<dbReference type="InterPro" id="IPR002524">
    <property type="entry name" value="Cation_efflux"/>
</dbReference>
<evidence type="ECO:0000259" key="8">
    <source>
        <dbReference type="Pfam" id="PF01545"/>
    </source>
</evidence>
<feature type="transmembrane region" description="Helical" evidence="7">
    <location>
        <begin position="181"/>
        <end position="199"/>
    </location>
</feature>
<evidence type="ECO:0000259" key="9">
    <source>
        <dbReference type="Pfam" id="PF16916"/>
    </source>
</evidence>
<feature type="domain" description="Cation efflux protein cytoplasmic" evidence="9">
    <location>
        <begin position="215"/>
        <end position="287"/>
    </location>
</feature>
<keyword evidence="4 7" id="KW-0812">Transmembrane</keyword>
<dbReference type="NCBIfam" id="TIGR01297">
    <property type="entry name" value="CDF"/>
    <property type="match status" value="1"/>
</dbReference>
<dbReference type="GO" id="GO:0015341">
    <property type="term" value="F:zinc efflux antiporter activity"/>
    <property type="evidence" value="ECO:0007669"/>
    <property type="project" value="TreeGrafter"/>
</dbReference>
<dbReference type="AlphaFoldDB" id="A0A0B5QTW9"/>
<dbReference type="GO" id="GO:0015093">
    <property type="term" value="F:ferrous iron transmembrane transporter activity"/>
    <property type="evidence" value="ECO:0007669"/>
    <property type="project" value="TreeGrafter"/>
</dbReference>
<dbReference type="InterPro" id="IPR027469">
    <property type="entry name" value="Cation_efflux_TMD_sf"/>
</dbReference>
<comment type="subcellular location">
    <subcellularLocation>
        <location evidence="1">Membrane</location>
        <topology evidence="1">Multi-pass membrane protein</topology>
    </subcellularLocation>
</comment>
<dbReference type="STRING" id="1520.LF65_03764"/>
<dbReference type="Pfam" id="PF01545">
    <property type="entry name" value="Cation_efflux"/>
    <property type="match status" value="1"/>
</dbReference>
<dbReference type="GO" id="GO:0005886">
    <property type="term" value="C:plasma membrane"/>
    <property type="evidence" value="ECO:0007669"/>
    <property type="project" value="TreeGrafter"/>
</dbReference>
<reference evidence="11" key="1">
    <citation type="submission" date="2014-12" db="EMBL/GenBank/DDBJ databases">
        <title>Genome sequence of Clostridium beijerinckii strain 59B.</title>
        <authorList>
            <person name="Little G.T."/>
            <person name="Minton N.P."/>
        </authorList>
    </citation>
    <scope>NUCLEOTIDE SEQUENCE [LARGE SCALE GENOMIC DNA]</scope>
    <source>
        <strain evidence="11">59B</strain>
    </source>
</reference>
<evidence type="ECO:0000313" key="10">
    <source>
        <dbReference type="EMBL" id="AJH00319.1"/>
    </source>
</evidence>
<keyword evidence="5 7" id="KW-1133">Transmembrane helix</keyword>
<feature type="transmembrane region" description="Helical" evidence="7">
    <location>
        <begin position="12"/>
        <end position="30"/>
    </location>
</feature>
<dbReference type="PANTHER" id="PTHR43840">
    <property type="entry name" value="MITOCHONDRIAL METAL TRANSPORTER 1-RELATED"/>
    <property type="match status" value="1"/>
</dbReference>
<dbReference type="KEGG" id="cbei:LF65_03764"/>
<dbReference type="EMBL" id="CP010086">
    <property type="protein sequence ID" value="AJH00319.1"/>
    <property type="molecule type" value="Genomic_DNA"/>
</dbReference>
<keyword evidence="3" id="KW-0813">Transport</keyword>
<evidence type="ECO:0000256" key="2">
    <source>
        <dbReference type="ARBA" id="ARBA00008114"/>
    </source>
</evidence>
<evidence type="ECO:0000256" key="4">
    <source>
        <dbReference type="ARBA" id="ARBA00022692"/>
    </source>
</evidence>
<feature type="domain" description="Cation efflux protein transmembrane" evidence="8">
    <location>
        <begin position="13"/>
        <end position="207"/>
    </location>
</feature>
<sequence>MEKNNFKEIKRVLWIIMFANIIIAFIKIIIGTSANSSSIVADGFHSITDGSSNIIGLIGVGIAAKPIDEEHPYGHKKYETLTGLFIVGMLVFIGGKIIIDGINKFMHPVRPEITTISLIVMLVTLCINIFITKYEYKKGLELKSTILISDSMHTKSDVFVTIGVIIAISAIKLGVSPLIDSFASVVVAIFIFHSAYEIFRAASDILVDSIAVEAGTIKEITMSQKSVKGVHKIRSRGTIEDMHIDMHVLADSRMSLEESHKLTHEIQDALRKEFNNNADVIVHLEPYRENMNNRAT</sequence>
<dbReference type="InterPro" id="IPR058533">
    <property type="entry name" value="Cation_efflux_TM"/>
</dbReference>
<keyword evidence="6 7" id="KW-0472">Membrane</keyword>
<gene>
    <name evidence="10" type="ORF">LF65_03764</name>
</gene>
<name>A0A0B5QTW9_CLOBE</name>
<accession>A0A0B5QTW9</accession>
<dbReference type="InterPro" id="IPR036837">
    <property type="entry name" value="Cation_efflux_CTD_sf"/>
</dbReference>
<evidence type="ECO:0000256" key="7">
    <source>
        <dbReference type="SAM" id="Phobius"/>
    </source>
</evidence>
<dbReference type="Gene3D" id="3.30.70.1350">
    <property type="entry name" value="Cation efflux protein, cytoplasmic domain"/>
    <property type="match status" value="1"/>
</dbReference>
<dbReference type="PANTHER" id="PTHR43840:SF15">
    <property type="entry name" value="MITOCHONDRIAL METAL TRANSPORTER 1-RELATED"/>
    <property type="match status" value="1"/>
</dbReference>
<dbReference type="OrthoDB" id="9806522at2"/>
<evidence type="ECO:0000256" key="6">
    <source>
        <dbReference type="ARBA" id="ARBA00023136"/>
    </source>
</evidence>